<dbReference type="RefSeq" id="WP_344309250.1">
    <property type="nucleotide sequence ID" value="NZ_BAAANY010000008.1"/>
</dbReference>
<feature type="domain" description="TPR repeat" evidence="1">
    <location>
        <begin position="249"/>
        <end position="464"/>
    </location>
</feature>
<dbReference type="Pfam" id="PF23275">
    <property type="entry name" value="TPR_23"/>
    <property type="match status" value="1"/>
</dbReference>
<name>A0ABP4SF89_9ACTN</name>
<gene>
    <name evidence="2" type="ORF">GCM10009765_20410</name>
</gene>
<proteinExistence type="predicted"/>
<comment type="caution">
    <text evidence="2">The sequence shown here is derived from an EMBL/GenBank/DDBJ whole genome shotgun (WGS) entry which is preliminary data.</text>
</comment>
<sequence>MASTPDIPDTPADPGTIEAGANQLRTIAATITGHGQDVNAAVNTAALQFSDVISGPIKDLASKNLGAFQAAYASAAYGADVTHSWSQDVQTFKTERNKLFANWQWDQSHNFAVPQLFVPGNATAAEAKKVTDAYNSQLSAAQTNAANDISLRAYQLLNWLRDQANGWAGRIQRDPTDADLLALAKAGGLSWGSYIGFGKQSDPSVPPPLSAADGQHAADVIKRGPNDPEYAKALALLGLVGGYAVWAQKNGEQLTAGELAYLKALYGNISRDDLLNATFGQNKAQLAALGNGILALSNEKLGGSYGDLPQYLRDLLDKPAVTSRVDYIGDQITSVYAVHDLASFEKLGVLLGNADHNLVGGTQFSQNLTNRVGEIVDLAQRVHDAPTGNPVSIEDANNHGDPFNDLKNFGNVQNAAQALIGVSTRNHEANYHILSGDLGVSTLAELTHFDWPDKGVAAAGLVNWIAQDGTNTDHSSPEYQHATQAARILVQALDNTTTDKNGYGDTLPSSFQNFYSDFHKNSAFSSGLANIANTYLDDFAEDAPGDHQTRIGVDGSLSINDPDRQHFLALVGADPNALKALSIKAGEYEAGLLQDAQTGKRDPSTVLSHVANLNGELAAAPANVEKIDNYLKYQHDSKAYSDTLYYVGVGKAVVQFGGGLIPGGNGAPGLLIGQLVDAFTHHEIKAPTLNEAAAYQPPDSQGAGHLPAAYDYLNAALATGKITPDQLPAQLVDNSGAKPHLVGLDHFNDPSVATSLEDLTRKLGGQAATDYIQNYDTQSWIAYQRSQGSTGAAILQGEK</sequence>
<protein>
    <recommendedName>
        <fullName evidence="1">TPR repeat domain-containing protein</fullName>
    </recommendedName>
</protein>
<dbReference type="Proteomes" id="UP001500618">
    <property type="component" value="Unassembled WGS sequence"/>
</dbReference>
<evidence type="ECO:0000313" key="3">
    <source>
        <dbReference type="Proteomes" id="UP001500618"/>
    </source>
</evidence>
<evidence type="ECO:0000313" key="2">
    <source>
        <dbReference type="EMBL" id="GAA1670923.1"/>
    </source>
</evidence>
<dbReference type="EMBL" id="BAAANY010000008">
    <property type="protein sequence ID" value="GAA1670923.1"/>
    <property type="molecule type" value="Genomic_DNA"/>
</dbReference>
<dbReference type="InterPro" id="IPR057037">
    <property type="entry name" value="TPR_rep_actino"/>
</dbReference>
<organism evidence="2 3">
    <name type="scientific">Fodinicola feengrottensis</name>
    <dbReference type="NCBI Taxonomy" id="435914"/>
    <lineage>
        <taxon>Bacteria</taxon>
        <taxon>Bacillati</taxon>
        <taxon>Actinomycetota</taxon>
        <taxon>Actinomycetes</taxon>
        <taxon>Mycobacteriales</taxon>
        <taxon>Fodinicola</taxon>
    </lineage>
</organism>
<evidence type="ECO:0000259" key="1">
    <source>
        <dbReference type="Pfam" id="PF23275"/>
    </source>
</evidence>
<accession>A0ABP4SF89</accession>
<reference evidence="3" key="1">
    <citation type="journal article" date="2019" name="Int. J. Syst. Evol. Microbiol.">
        <title>The Global Catalogue of Microorganisms (GCM) 10K type strain sequencing project: providing services to taxonomists for standard genome sequencing and annotation.</title>
        <authorList>
            <consortium name="The Broad Institute Genomics Platform"/>
            <consortium name="The Broad Institute Genome Sequencing Center for Infectious Disease"/>
            <person name="Wu L."/>
            <person name="Ma J."/>
        </authorList>
    </citation>
    <scope>NUCLEOTIDE SEQUENCE [LARGE SCALE GENOMIC DNA]</scope>
    <source>
        <strain evidence="3">JCM 14718</strain>
    </source>
</reference>
<keyword evidence="3" id="KW-1185">Reference proteome</keyword>